<feature type="region of interest" description="Disordered" evidence="1">
    <location>
        <begin position="70"/>
        <end position="91"/>
    </location>
</feature>
<reference evidence="3 4" key="1">
    <citation type="submission" date="2017-03" db="EMBL/GenBank/DDBJ databases">
        <title>Genome comparison of Photorhabdus luminescens strain 0813-124 phase variants.</title>
        <authorList>
            <person name="Chien C.-C."/>
            <person name="Chen W.-J."/>
            <person name="Shih M.-C."/>
            <person name="Hsieh F.-C."/>
        </authorList>
    </citation>
    <scope>NUCLEOTIDE SEQUENCE [LARGE SCALE GENOMIC DNA]</scope>
    <source>
        <strain evidence="3 4">0813-124 phase II</strain>
    </source>
</reference>
<dbReference type="Proteomes" id="UP000693715">
    <property type="component" value="Chromosome"/>
</dbReference>
<sequence>MASTGTSNGAQRSASRAQPVQQGWGGGTLINGGRRPTCLQGCWPDVGTAAKEELRVADVRLSRLEHKAQPCAPLPAMPTRGGARHNANYTH</sequence>
<feature type="compositionally biased region" description="Polar residues" evidence="1">
    <location>
        <begin position="1"/>
        <end position="21"/>
    </location>
</feature>
<dbReference type="RefSeq" id="WP_217471095.1">
    <property type="nucleotide sequence ID" value="NZ_CP020335.1"/>
</dbReference>
<dbReference type="EMBL" id="CP020335">
    <property type="protein sequence ID" value="QXF32721.1"/>
    <property type="molecule type" value="Genomic_DNA"/>
</dbReference>
<feature type="region of interest" description="Disordered" evidence="1">
    <location>
        <begin position="1"/>
        <end position="35"/>
    </location>
</feature>
<accession>A0ABX8LT36</accession>
<organism evidence="3 4">
    <name type="scientific">Photorhabdus akhurstii</name>
    <dbReference type="NCBI Taxonomy" id="171438"/>
    <lineage>
        <taxon>Bacteria</taxon>
        <taxon>Pseudomonadati</taxon>
        <taxon>Pseudomonadota</taxon>
        <taxon>Gammaproteobacteria</taxon>
        <taxon>Enterobacterales</taxon>
        <taxon>Morganellaceae</taxon>
        <taxon>Photorhabdus</taxon>
    </lineage>
</organism>
<evidence type="ECO:0000256" key="1">
    <source>
        <dbReference type="SAM" id="MobiDB-lite"/>
    </source>
</evidence>
<protein>
    <submittedName>
        <fullName evidence="3">Uncharacterized protein</fullName>
    </submittedName>
</protein>
<name>A0ABX8LT36_9GAMM</name>
<keyword evidence="4" id="KW-1185">Reference proteome</keyword>
<evidence type="ECO:0000313" key="4">
    <source>
        <dbReference type="Proteomes" id="UP000693715"/>
    </source>
</evidence>
<gene>
    <name evidence="2" type="ORF">B0X70_05725</name>
    <name evidence="3" type="ORF">B0X70_05765</name>
</gene>
<evidence type="ECO:0000313" key="3">
    <source>
        <dbReference type="EMBL" id="QXF32721.1"/>
    </source>
</evidence>
<proteinExistence type="predicted"/>
<evidence type="ECO:0000313" key="2">
    <source>
        <dbReference type="EMBL" id="QXF32714.1"/>
    </source>
</evidence>
<dbReference type="EMBL" id="CP020335">
    <property type="protein sequence ID" value="QXF32714.1"/>
    <property type="molecule type" value="Genomic_DNA"/>
</dbReference>